<dbReference type="AlphaFoldDB" id="A0A4S4LCJ6"/>
<sequence>MTRHGRFDVWIEVDGRRAEEYGEGCSGRITTCYVESWINKDLVIFIKEHKSETSATAKADVYVDSIHVGNVILSTKRESCFPGSWVDKNSLRPFIFTEAQRGDKIWTKDHSDLEDIGKIIVHISEVVIQSKSLLEDQPPKLREWKQEPMLGHDHDTNVGPHRIALSKTPKKRMYSPQYHTFESQPFDQCQSDPIVTFEIIYGPKQSDSNCFLAEFLTKNIQNHVATGSSKCGSMQTAIQIMVELPYLQDLLVLTGSRVRNVHVARKMKLPAQSCDLWMSLGLGSAYRDRAMKKSTNSNRLTNSGGMLKIERIADKAVEKTPARLSSNRKRRREDSLGREIENEKNGHYTSRLRNRDSENDSIHPVYIDESDSEIGELHDNDSNAEEHQSLDGDSSQGQTLSEAILGPVKMDACATTSHAIGDYSHAQKVMKTIQAFSDELMDLAAGGDESGVVSSIAEELVGICDSSSRRLQAFVLQNKKILERKQ</sequence>
<proteinExistence type="predicted"/>
<protein>
    <submittedName>
        <fullName evidence="2">Uncharacterized protein</fullName>
    </submittedName>
</protein>
<evidence type="ECO:0000256" key="1">
    <source>
        <dbReference type="SAM" id="MobiDB-lite"/>
    </source>
</evidence>
<organism evidence="2 3">
    <name type="scientific">Phellinidium pouzarii</name>
    <dbReference type="NCBI Taxonomy" id="167371"/>
    <lineage>
        <taxon>Eukaryota</taxon>
        <taxon>Fungi</taxon>
        <taxon>Dikarya</taxon>
        <taxon>Basidiomycota</taxon>
        <taxon>Agaricomycotina</taxon>
        <taxon>Agaricomycetes</taxon>
        <taxon>Hymenochaetales</taxon>
        <taxon>Hymenochaetaceae</taxon>
        <taxon>Phellinidium</taxon>
    </lineage>
</organism>
<feature type="compositionally biased region" description="Basic and acidic residues" evidence="1">
    <location>
        <begin position="332"/>
        <end position="346"/>
    </location>
</feature>
<dbReference type="EMBL" id="SGPK01000061">
    <property type="protein sequence ID" value="THH09502.1"/>
    <property type="molecule type" value="Genomic_DNA"/>
</dbReference>
<name>A0A4S4LCJ6_9AGAM</name>
<reference evidence="2 3" key="1">
    <citation type="submission" date="2019-02" db="EMBL/GenBank/DDBJ databases">
        <title>Genome sequencing of the rare red list fungi Phellinidium pouzarii.</title>
        <authorList>
            <person name="Buettner E."/>
            <person name="Kellner H."/>
        </authorList>
    </citation>
    <scope>NUCLEOTIDE SEQUENCE [LARGE SCALE GENOMIC DNA]</scope>
    <source>
        <strain evidence="2 3">DSM 108285</strain>
    </source>
</reference>
<keyword evidence="3" id="KW-1185">Reference proteome</keyword>
<feature type="compositionally biased region" description="Basic and acidic residues" evidence="1">
    <location>
        <begin position="375"/>
        <end position="390"/>
    </location>
</feature>
<comment type="caution">
    <text evidence="2">The sequence shown here is derived from an EMBL/GenBank/DDBJ whole genome shotgun (WGS) entry which is preliminary data.</text>
</comment>
<dbReference type="Proteomes" id="UP000308199">
    <property type="component" value="Unassembled WGS sequence"/>
</dbReference>
<evidence type="ECO:0000313" key="3">
    <source>
        <dbReference type="Proteomes" id="UP000308199"/>
    </source>
</evidence>
<gene>
    <name evidence="2" type="ORF">EW145_g1960</name>
</gene>
<dbReference type="OrthoDB" id="3364132at2759"/>
<feature type="region of interest" description="Disordered" evidence="1">
    <location>
        <begin position="318"/>
        <end position="398"/>
    </location>
</feature>
<evidence type="ECO:0000313" key="2">
    <source>
        <dbReference type="EMBL" id="THH09502.1"/>
    </source>
</evidence>
<accession>A0A4S4LCJ6</accession>